<accession>G2YG28</accession>
<organism evidence="1 2">
    <name type="scientific">Botryotinia fuckeliana (strain T4)</name>
    <name type="common">Noble rot fungus</name>
    <name type="synonym">Botrytis cinerea</name>
    <dbReference type="NCBI Taxonomy" id="999810"/>
    <lineage>
        <taxon>Eukaryota</taxon>
        <taxon>Fungi</taxon>
        <taxon>Dikarya</taxon>
        <taxon>Ascomycota</taxon>
        <taxon>Pezizomycotina</taxon>
        <taxon>Leotiomycetes</taxon>
        <taxon>Helotiales</taxon>
        <taxon>Sclerotiniaceae</taxon>
        <taxon>Botrytis</taxon>
    </lineage>
</organism>
<dbReference type="EMBL" id="FQ790328">
    <property type="protein sequence ID" value="CCD50726.1"/>
    <property type="molecule type" value="Genomic_DNA"/>
</dbReference>
<protein>
    <submittedName>
        <fullName evidence="1">Uncharacterized protein</fullName>
    </submittedName>
</protein>
<dbReference type="Proteomes" id="UP000008177">
    <property type="component" value="Unplaced contigs"/>
</dbReference>
<dbReference type="HOGENOM" id="CLU_2170685_0_0_1"/>
<dbReference type="InParanoid" id="G2YG28"/>
<sequence>MSNKFDSSVHQAIFEFKSLSLDSNIVMPYGLCPRSNYVRLNKHSISFYTMRHQFNAPGRYSVFFNPEIHVSTFPYRVAAARKIQTRQMHPKALKKRAKKLLWRKLIMLES</sequence>
<dbReference type="AlphaFoldDB" id="G2YG28"/>
<gene>
    <name evidence="1" type="ORF">BofuT4_P087890.1</name>
</gene>
<evidence type="ECO:0000313" key="2">
    <source>
        <dbReference type="Proteomes" id="UP000008177"/>
    </source>
</evidence>
<proteinExistence type="predicted"/>
<evidence type="ECO:0000313" key="1">
    <source>
        <dbReference type="EMBL" id="CCD50726.1"/>
    </source>
</evidence>
<reference evidence="2" key="1">
    <citation type="journal article" date="2011" name="PLoS Genet.">
        <title>Genomic analysis of the necrotrophic fungal pathogens Sclerotinia sclerotiorum and Botrytis cinerea.</title>
        <authorList>
            <person name="Amselem J."/>
            <person name="Cuomo C.A."/>
            <person name="van Kan J.A."/>
            <person name="Viaud M."/>
            <person name="Benito E.P."/>
            <person name="Couloux A."/>
            <person name="Coutinho P.M."/>
            <person name="de Vries R.P."/>
            <person name="Dyer P.S."/>
            <person name="Fillinger S."/>
            <person name="Fournier E."/>
            <person name="Gout L."/>
            <person name="Hahn M."/>
            <person name="Kohn L."/>
            <person name="Lapalu N."/>
            <person name="Plummer K.M."/>
            <person name="Pradier J.M."/>
            <person name="Quevillon E."/>
            <person name="Sharon A."/>
            <person name="Simon A."/>
            <person name="ten Have A."/>
            <person name="Tudzynski B."/>
            <person name="Tudzynski P."/>
            <person name="Wincker P."/>
            <person name="Andrew M."/>
            <person name="Anthouard V."/>
            <person name="Beever R.E."/>
            <person name="Beffa R."/>
            <person name="Benoit I."/>
            <person name="Bouzid O."/>
            <person name="Brault B."/>
            <person name="Chen Z."/>
            <person name="Choquer M."/>
            <person name="Collemare J."/>
            <person name="Cotton P."/>
            <person name="Danchin E.G."/>
            <person name="Da Silva C."/>
            <person name="Gautier A."/>
            <person name="Giraud C."/>
            <person name="Giraud T."/>
            <person name="Gonzalez C."/>
            <person name="Grossetete S."/>
            <person name="Guldener U."/>
            <person name="Henrissat B."/>
            <person name="Howlett B.J."/>
            <person name="Kodira C."/>
            <person name="Kretschmer M."/>
            <person name="Lappartient A."/>
            <person name="Leroch M."/>
            <person name="Levis C."/>
            <person name="Mauceli E."/>
            <person name="Neuveglise C."/>
            <person name="Oeser B."/>
            <person name="Pearson M."/>
            <person name="Poulain J."/>
            <person name="Poussereau N."/>
            <person name="Quesneville H."/>
            <person name="Rascle C."/>
            <person name="Schumacher J."/>
            <person name="Segurens B."/>
            <person name="Sexton A."/>
            <person name="Silva E."/>
            <person name="Sirven C."/>
            <person name="Soanes D.M."/>
            <person name="Talbot N.J."/>
            <person name="Templeton M."/>
            <person name="Yandava C."/>
            <person name="Yarden O."/>
            <person name="Zeng Q."/>
            <person name="Rollins J.A."/>
            <person name="Lebrun M.H."/>
            <person name="Dickman M."/>
        </authorList>
    </citation>
    <scope>NUCLEOTIDE SEQUENCE [LARGE SCALE GENOMIC DNA]</scope>
    <source>
        <strain evidence="2">T4</strain>
    </source>
</reference>
<name>G2YG28_BOTF4</name>